<proteinExistence type="predicted"/>
<sequence length="31" mass="3119">MPSAKADAEGISAGTVGGNPVNELHAIELLR</sequence>
<dbReference type="EMBL" id="VSSQ01107952">
    <property type="protein sequence ID" value="MPN46903.1"/>
    <property type="molecule type" value="Genomic_DNA"/>
</dbReference>
<evidence type="ECO:0000313" key="1">
    <source>
        <dbReference type="EMBL" id="MPN46903.1"/>
    </source>
</evidence>
<dbReference type="AlphaFoldDB" id="A0A645IHT3"/>
<organism evidence="1">
    <name type="scientific">bioreactor metagenome</name>
    <dbReference type="NCBI Taxonomy" id="1076179"/>
    <lineage>
        <taxon>unclassified sequences</taxon>
        <taxon>metagenomes</taxon>
        <taxon>ecological metagenomes</taxon>
    </lineage>
</organism>
<reference evidence="1" key="1">
    <citation type="submission" date="2019-08" db="EMBL/GenBank/DDBJ databases">
        <authorList>
            <person name="Kucharzyk K."/>
            <person name="Murdoch R.W."/>
            <person name="Higgins S."/>
            <person name="Loffler F."/>
        </authorList>
    </citation>
    <scope>NUCLEOTIDE SEQUENCE</scope>
</reference>
<accession>A0A645IHT3</accession>
<gene>
    <name evidence="1" type="ORF">SDC9_194502</name>
</gene>
<name>A0A645IHT3_9ZZZZ</name>
<comment type="caution">
    <text evidence="1">The sequence shown here is derived from an EMBL/GenBank/DDBJ whole genome shotgun (WGS) entry which is preliminary data.</text>
</comment>
<protein>
    <submittedName>
        <fullName evidence="1">Uncharacterized protein</fullName>
    </submittedName>
</protein>